<dbReference type="RefSeq" id="WP_033101854.1">
    <property type="nucleotide sequence ID" value="NZ_JACEIP010000010.1"/>
</dbReference>
<accession>A0A7W1XA10</accession>
<dbReference type="AlphaFoldDB" id="A0A7W1XA10"/>
<protein>
    <submittedName>
        <fullName evidence="1">Uncharacterized protein</fullName>
    </submittedName>
</protein>
<dbReference type="Proteomes" id="UP000530514">
    <property type="component" value="Unassembled WGS sequence"/>
</dbReference>
<sequence>MKNKTKEQLKIWSAGNGRFFAYTENLKLKNKLESIDGIRLIGSYHTQKGKLFGLQFVIDNIELKEHFVKIAKDGNVAETKKQLSLF</sequence>
<reference evidence="1 2" key="1">
    <citation type="submission" date="2020-07" db="EMBL/GenBank/DDBJ databases">
        <authorList>
            <person name="Feng H."/>
        </authorList>
    </citation>
    <scope>NUCLEOTIDE SEQUENCE [LARGE SCALE GENOMIC DNA]</scope>
    <source>
        <strain evidence="2">s-11</strain>
    </source>
</reference>
<gene>
    <name evidence="1" type="ORF">H1164_08130</name>
</gene>
<name>A0A7W1XA10_9BACL</name>
<proteinExistence type="predicted"/>
<dbReference type="EMBL" id="JACEIP010000010">
    <property type="protein sequence ID" value="MBA4542867.1"/>
    <property type="molecule type" value="Genomic_DNA"/>
</dbReference>
<comment type="caution">
    <text evidence="1">The sequence shown here is derived from an EMBL/GenBank/DDBJ whole genome shotgun (WGS) entry which is preliminary data.</text>
</comment>
<evidence type="ECO:0000313" key="2">
    <source>
        <dbReference type="Proteomes" id="UP000530514"/>
    </source>
</evidence>
<organism evidence="1 2">
    <name type="scientific">Thermoactinomyces daqus</name>
    <dbReference type="NCBI Taxonomy" id="1329516"/>
    <lineage>
        <taxon>Bacteria</taxon>
        <taxon>Bacillati</taxon>
        <taxon>Bacillota</taxon>
        <taxon>Bacilli</taxon>
        <taxon>Bacillales</taxon>
        <taxon>Thermoactinomycetaceae</taxon>
        <taxon>Thermoactinomyces</taxon>
    </lineage>
</organism>
<keyword evidence="2" id="KW-1185">Reference proteome</keyword>
<evidence type="ECO:0000313" key="1">
    <source>
        <dbReference type="EMBL" id="MBA4542867.1"/>
    </source>
</evidence>